<evidence type="ECO:0000259" key="2">
    <source>
        <dbReference type="Pfam" id="PF12697"/>
    </source>
</evidence>
<feature type="transmembrane region" description="Helical" evidence="1">
    <location>
        <begin position="20"/>
        <end position="50"/>
    </location>
</feature>
<dbReference type="Proteomes" id="UP000609874">
    <property type="component" value="Unassembled WGS sequence"/>
</dbReference>
<feature type="domain" description="AB hydrolase-1" evidence="2">
    <location>
        <begin position="181"/>
        <end position="393"/>
    </location>
</feature>
<proteinExistence type="predicted"/>
<evidence type="ECO:0000313" key="4">
    <source>
        <dbReference type="Proteomes" id="UP000609874"/>
    </source>
</evidence>
<keyword evidence="4" id="KW-1185">Reference proteome</keyword>
<sequence length="417" mass="45080">MLLSPSEVPAEPAAALTAPWVKWTAFGAGVGAAASTAVLAATSGLAVYFARQIVTPRQGRDANLEILAVIDSPDGLQIILPANEDTTVEGTYGLYFDGGSGFARIGAIRSYVPREGTVQRDVEHVYSGDLAKAVRGWWSGTIQPTPSDAGFPQEDVEIDVENGKAPAWLVRSLDGSDTWAIMVHGRGARRTETIRGLGAARRAGMTSLLISYRNDGEAPYASDGRYGLGLTEWHDVEAAIRYALANGARDVVLFGWSMGGAIALQTVDKSSLSRHIRALVLDGPVVNWVEVLAHHARLNRIPAQVGRLGQWLISNPAGRTLTGLAAPLDLKSMDWVSRAEEIRTPVLIVHSERDEFVPVGPSADLAEKHPDLVTFVRFPQGGHTREYNVDPDRWEDTVAGWLETALGRTRRPAERRG</sequence>
<dbReference type="RefSeq" id="WP_191806291.1">
    <property type="nucleotide sequence ID" value="NZ_JACSQD010000001.1"/>
</dbReference>
<dbReference type="InterPro" id="IPR029058">
    <property type="entry name" value="AB_hydrolase_fold"/>
</dbReference>
<accession>A0ABR8UMV6</accession>
<gene>
    <name evidence="3" type="ORF">H9639_00995</name>
</gene>
<dbReference type="InterPro" id="IPR000073">
    <property type="entry name" value="AB_hydrolase_1"/>
</dbReference>
<dbReference type="EMBL" id="JACSQD010000001">
    <property type="protein sequence ID" value="MBD7993882.1"/>
    <property type="molecule type" value="Genomic_DNA"/>
</dbReference>
<keyword evidence="1" id="KW-1133">Transmembrane helix</keyword>
<dbReference type="PANTHER" id="PTHR12277">
    <property type="entry name" value="ALPHA/BETA HYDROLASE DOMAIN-CONTAINING PROTEIN"/>
    <property type="match status" value="1"/>
</dbReference>
<dbReference type="Gene3D" id="3.40.50.1820">
    <property type="entry name" value="alpha/beta hydrolase"/>
    <property type="match status" value="1"/>
</dbReference>
<keyword evidence="3" id="KW-0378">Hydrolase</keyword>
<keyword evidence="1" id="KW-0812">Transmembrane</keyword>
<dbReference type="GO" id="GO:0016787">
    <property type="term" value="F:hydrolase activity"/>
    <property type="evidence" value="ECO:0007669"/>
    <property type="project" value="UniProtKB-KW"/>
</dbReference>
<reference evidence="3 4" key="1">
    <citation type="submission" date="2020-08" db="EMBL/GenBank/DDBJ databases">
        <title>A Genomic Blueprint of the Chicken Gut Microbiome.</title>
        <authorList>
            <person name="Gilroy R."/>
            <person name="Ravi A."/>
            <person name="Getino M."/>
            <person name="Pursley I."/>
            <person name="Horton D.L."/>
            <person name="Alikhan N.-F."/>
            <person name="Baker D."/>
            <person name="Gharbi K."/>
            <person name="Hall N."/>
            <person name="Watson M."/>
            <person name="Adriaenssens E.M."/>
            <person name="Foster-Nyarko E."/>
            <person name="Jarju S."/>
            <person name="Secka A."/>
            <person name="Antonio M."/>
            <person name="Oren A."/>
            <person name="Chaudhuri R."/>
            <person name="La Ragione R.M."/>
            <person name="Hildebrand F."/>
            <person name="Pallen M.J."/>
        </authorList>
    </citation>
    <scope>NUCLEOTIDE SEQUENCE [LARGE SCALE GENOMIC DNA]</scope>
    <source>
        <strain evidence="3 4">Sa2CUA1</strain>
    </source>
</reference>
<protein>
    <submittedName>
        <fullName evidence="3">Alpha/beta fold hydrolase</fullName>
    </submittedName>
</protein>
<organism evidence="3 4">
    <name type="scientific">Arthrobacter gallicola</name>
    <dbReference type="NCBI Taxonomy" id="2762225"/>
    <lineage>
        <taxon>Bacteria</taxon>
        <taxon>Bacillati</taxon>
        <taxon>Actinomycetota</taxon>
        <taxon>Actinomycetes</taxon>
        <taxon>Micrococcales</taxon>
        <taxon>Micrococcaceae</taxon>
        <taxon>Arthrobacter</taxon>
    </lineage>
</organism>
<dbReference type="Pfam" id="PF12697">
    <property type="entry name" value="Abhydrolase_6"/>
    <property type="match status" value="1"/>
</dbReference>
<keyword evidence="1" id="KW-0472">Membrane</keyword>
<dbReference type="SUPFAM" id="SSF53474">
    <property type="entry name" value="alpha/beta-Hydrolases"/>
    <property type="match status" value="1"/>
</dbReference>
<name>A0ABR8UMV6_9MICC</name>
<evidence type="ECO:0000313" key="3">
    <source>
        <dbReference type="EMBL" id="MBD7993882.1"/>
    </source>
</evidence>
<comment type="caution">
    <text evidence="3">The sequence shown here is derived from an EMBL/GenBank/DDBJ whole genome shotgun (WGS) entry which is preliminary data.</text>
</comment>
<evidence type="ECO:0000256" key="1">
    <source>
        <dbReference type="SAM" id="Phobius"/>
    </source>
</evidence>
<dbReference type="PANTHER" id="PTHR12277:SF79">
    <property type="entry name" value="XAA-PRO DIPEPTIDYL-PEPTIDASE-RELATED"/>
    <property type="match status" value="1"/>
</dbReference>